<reference evidence="2" key="1">
    <citation type="journal article" date="2019" name="bioRxiv">
        <title>The Genome of the Zebra Mussel, Dreissena polymorpha: A Resource for Invasive Species Research.</title>
        <authorList>
            <person name="McCartney M.A."/>
            <person name="Auch B."/>
            <person name="Kono T."/>
            <person name="Mallez S."/>
            <person name="Zhang Y."/>
            <person name="Obille A."/>
            <person name="Becker A."/>
            <person name="Abrahante J.E."/>
            <person name="Garbe J."/>
            <person name="Badalamenti J.P."/>
            <person name="Herman A."/>
            <person name="Mangelson H."/>
            <person name="Liachko I."/>
            <person name="Sullivan S."/>
            <person name="Sone E.D."/>
            <person name="Koren S."/>
            <person name="Silverstein K.A.T."/>
            <person name="Beckman K.B."/>
            <person name="Gohl D.M."/>
        </authorList>
    </citation>
    <scope>NUCLEOTIDE SEQUENCE</scope>
    <source>
        <strain evidence="2">Duluth1</strain>
        <tissue evidence="2">Whole animal</tissue>
    </source>
</reference>
<dbReference type="Proteomes" id="UP000828390">
    <property type="component" value="Unassembled WGS sequence"/>
</dbReference>
<evidence type="ECO:0000313" key="2">
    <source>
        <dbReference type="EMBL" id="KAH3786330.1"/>
    </source>
</evidence>
<protein>
    <recommendedName>
        <fullName evidence="1">HTH psq-type domain-containing protein</fullName>
    </recommendedName>
</protein>
<feature type="domain" description="HTH psq-type" evidence="1">
    <location>
        <begin position="6"/>
        <end position="54"/>
    </location>
</feature>
<dbReference type="InterPro" id="IPR007889">
    <property type="entry name" value="HTH_Psq"/>
</dbReference>
<evidence type="ECO:0000259" key="1">
    <source>
        <dbReference type="Pfam" id="PF04218"/>
    </source>
</evidence>
<dbReference type="Gene3D" id="1.10.10.60">
    <property type="entry name" value="Homeodomain-like"/>
    <property type="match status" value="1"/>
</dbReference>
<dbReference type="Pfam" id="PF04218">
    <property type="entry name" value="CENP-B_N"/>
    <property type="match status" value="1"/>
</dbReference>
<dbReference type="SUPFAM" id="SSF46689">
    <property type="entry name" value="Homeodomain-like"/>
    <property type="match status" value="1"/>
</dbReference>
<gene>
    <name evidence="2" type="ORF">DPMN_164437</name>
</gene>
<accession>A0A9D4EYJ6</accession>
<name>A0A9D4EYJ6_DREPO</name>
<organism evidence="2 3">
    <name type="scientific">Dreissena polymorpha</name>
    <name type="common">Zebra mussel</name>
    <name type="synonym">Mytilus polymorpha</name>
    <dbReference type="NCBI Taxonomy" id="45954"/>
    <lineage>
        <taxon>Eukaryota</taxon>
        <taxon>Metazoa</taxon>
        <taxon>Spiralia</taxon>
        <taxon>Lophotrochozoa</taxon>
        <taxon>Mollusca</taxon>
        <taxon>Bivalvia</taxon>
        <taxon>Autobranchia</taxon>
        <taxon>Heteroconchia</taxon>
        <taxon>Euheterodonta</taxon>
        <taxon>Imparidentia</taxon>
        <taxon>Neoheterodontei</taxon>
        <taxon>Myida</taxon>
        <taxon>Dreissenoidea</taxon>
        <taxon>Dreissenidae</taxon>
        <taxon>Dreissena</taxon>
    </lineage>
</organism>
<sequence length="76" mass="8802">MTMSGKRKFLTLEERVKCLKLFESGKSSRVIASELCVGRTQVQSVLKRKREIMEEHESNANVSLKRCILYEVVELK</sequence>
<evidence type="ECO:0000313" key="3">
    <source>
        <dbReference type="Proteomes" id="UP000828390"/>
    </source>
</evidence>
<dbReference type="AlphaFoldDB" id="A0A9D4EYJ6"/>
<dbReference type="GO" id="GO:0003677">
    <property type="term" value="F:DNA binding"/>
    <property type="evidence" value="ECO:0007669"/>
    <property type="project" value="InterPro"/>
</dbReference>
<proteinExistence type="predicted"/>
<dbReference type="InterPro" id="IPR009057">
    <property type="entry name" value="Homeodomain-like_sf"/>
</dbReference>
<comment type="caution">
    <text evidence="2">The sequence shown here is derived from an EMBL/GenBank/DDBJ whole genome shotgun (WGS) entry which is preliminary data.</text>
</comment>
<dbReference type="EMBL" id="JAIWYP010000008">
    <property type="protein sequence ID" value="KAH3786330.1"/>
    <property type="molecule type" value="Genomic_DNA"/>
</dbReference>
<reference evidence="2" key="2">
    <citation type="submission" date="2020-11" db="EMBL/GenBank/DDBJ databases">
        <authorList>
            <person name="McCartney M.A."/>
            <person name="Auch B."/>
            <person name="Kono T."/>
            <person name="Mallez S."/>
            <person name="Becker A."/>
            <person name="Gohl D.M."/>
            <person name="Silverstein K.A.T."/>
            <person name="Koren S."/>
            <person name="Bechman K.B."/>
            <person name="Herman A."/>
            <person name="Abrahante J.E."/>
            <person name="Garbe J."/>
        </authorList>
    </citation>
    <scope>NUCLEOTIDE SEQUENCE</scope>
    <source>
        <strain evidence="2">Duluth1</strain>
        <tissue evidence="2">Whole animal</tissue>
    </source>
</reference>
<keyword evidence="3" id="KW-1185">Reference proteome</keyword>